<comment type="caution">
    <text evidence="1">The sequence shown here is derived from an EMBL/GenBank/DDBJ whole genome shotgun (WGS) entry which is preliminary data.</text>
</comment>
<dbReference type="EMBL" id="JAEPRD010000025">
    <property type="protein sequence ID" value="KAG2207420.1"/>
    <property type="molecule type" value="Genomic_DNA"/>
</dbReference>
<keyword evidence="2" id="KW-1185">Reference proteome</keyword>
<dbReference type="AlphaFoldDB" id="A0A8H7RBT5"/>
<evidence type="ECO:0000313" key="1">
    <source>
        <dbReference type="EMBL" id="KAG2207420.1"/>
    </source>
</evidence>
<accession>A0A8H7RBT5</accession>
<dbReference type="Proteomes" id="UP000603453">
    <property type="component" value="Unassembled WGS sequence"/>
</dbReference>
<protein>
    <submittedName>
        <fullName evidence="1">Uncharacterized protein</fullName>
    </submittedName>
</protein>
<proteinExistence type="predicted"/>
<gene>
    <name evidence="1" type="ORF">INT47_006895</name>
</gene>
<reference evidence="1" key="1">
    <citation type="submission" date="2020-12" db="EMBL/GenBank/DDBJ databases">
        <title>Metabolic potential, ecology and presence of endohyphal bacteria is reflected in genomic diversity of Mucoromycotina.</title>
        <authorList>
            <person name="Muszewska A."/>
            <person name="Okrasinska A."/>
            <person name="Steczkiewicz K."/>
            <person name="Drgas O."/>
            <person name="Orlowska M."/>
            <person name="Perlinska-Lenart U."/>
            <person name="Aleksandrzak-Piekarczyk T."/>
            <person name="Szatraj K."/>
            <person name="Zielenkiewicz U."/>
            <person name="Pilsyk S."/>
            <person name="Malc E."/>
            <person name="Mieczkowski P."/>
            <person name="Kruszewska J.S."/>
            <person name="Biernat P."/>
            <person name="Pawlowska J."/>
        </authorList>
    </citation>
    <scope>NUCLEOTIDE SEQUENCE</scope>
    <source>
        <strain evidence="1">WA0000017839</strain>
    </source>
</reference>
<organism evidence="1 2">
    <name type="scientific">Mucor saturninus</name>
    <dbReference type="NCBI Taxonomy" id="64648"/>
    <lineage>
        <taxon>Eukaryota</taxon>
        <taxon>Fungi</taxon>
        <taxon>Fungi incertae sedis</taxon>
        <taxon>Mucoromycota</taxon>
        <taxon>Mucoromycotina</taxon>
        <taxon>Mucoromycetes</taxon>
        <taxon>Mucorales</taxon>
        <taxon>Mucorineae</taxon>
        <taxon>Mucoraceae</taxon>
        <taxon>Mucor</taxon>
    </lineage>
</organism>
<sequence length="605" mass="70401">MFKNHYALVKTLEFGNYVLPMKYGKGMSLFRLFSNLSQLKVIDLRRRKDAPTILCALKSALDDCPRSMRDLQHVIVSTINDPLADEQIKTTYYGVCYKRRQCITHLNVYPKDAIHIGYLRDYPSLTHVYIYNSDAWKVRDEERDRLLFAKVLRMCPNLIELEILNSPTFNYLRADKPGPRSEYPVPTLCESSGPLKMYNPKLRHLRLTLESFDVGQMEYMMTYIPAHRLDGIILHLSQHNTLKEWIKDKRAKSTLTRFIQHVCKSKKFRLQIDTKYSEKEEDPTGEQVLDVNTLLWSNIARTIEESRKVDDCHIKLTLTHNPSSYEVHPYMQSAAFLNKCNLCFDVSVRHHALVIRQCLEYSDFFHQNGADMATVHHLMEPTSRLLSYWNPHRFIEDATRVLHLSVPEPYLIQAITFAFVNFPNVVSLEIDTNANGDNIEHCQGISCARVHDAYFENEDGRFGLYKLQLNNAALTGPLIDRIGFLLRYIYELVIHDGIVYDNKVTYNRIKLDFTQMTHLKKVTLNFQYVLQRYSNTLVQIKRGDDVTTYRSFTRNRKHGFVEVSDILVDIEPESGMVKPRITILITFPEGLQSLTFGQFKDTVSD</sequence>
<name>A0A8H7RBT5_9FUNG</name>
<evidence type="ECO:0000313" key="2">
    <source>
        <dbReference type="Proteomes" id="UP000603453"/>
    </source>
</evidence>